<name>A0A3B4VBI4_SERDU</name>
<reference evidence="3" key="1">
    <citation type="submission" date="2025-08" db="UniProtKB">
        <authorList>
            <consortium name="Ensembl"/>
        </authorList>
    </citation>
    <scope>IDENTIFICATION</scope>
</reference>
<feature type="region of interest" description="Disordered" evidence="1">
    <location>
        <begin position="41"/>
        <end position="74"/>
    </location>
</feature>
<dbReference type="OMA" id="RCPVRQF"/>
<dbReference type="PANTHER" id="PTHR47272:SF2">
    <property type="entry name" value="PIGGYBAC TRANSPOSABLE ELEMENT-DERIVED PROTEIN 3-LIKE"/>
    <property type="match status" value="1"/>
</dbReference>
<dbReference type="InterPro" id="IPR029526">
    <property type="entry name" value="PGBD"/>
</dbReference>
<dbReference type="AlphaFoldDB" id="A0A3B4VBI4"/>
<dbReference type="Pfam" id="PF13843">
    <property type="entry name" value="DDE_Tnp_1_7"/>
    <property type="match status" value="1"/>
</dbReference>
<proteinExistence type="predicted"/>
<feature type="region of interest" description="Disordered" evidence="1">
    <location>
        <begin position="465"/>
        <end position="491"/>
    </location>
</feature>
<evidence type="ECO:0000313" key="4">
    <source>
        <dbReference type="Proteomes" id="UP000261420"/>
    </source>
</evidence>
<protein>
    <recommendedName>
        <fullName evidence="2">PiggyBac transposable element-derived protein domain-containing protein</fullName>
    </recommendedName>
</protein>
<dbReference type="Proteomes" id="UP000261420">
    <property type="component" value="Unplaced"/>
</dbReference>
<reference evidence="3" key="2">
    <citation type="submission" date="2025-09" db="UniProtKB">
        <authorList>
            <consortium name="Ensembl"/>
        </authorList>
    </citation>
    <scope>IDENTIFICATION</scope>
</reference>
<feature type="domain" description="PiggyBac transposable element-derived protein" evidence="2">
    <location>
        <begin position="112"/>
        <end position="437"/>
    </location>
</feature>
<accession>A0A3B4VBI4</accession>
<feature type="compositionally biased region" description="Acidic residues" evidence="1">
    <location>
        <begin position="57"/>
        <end position="74"/>
    </location>
</feature>
<sequence>MYSVLDVRTLYLCLSHIFSVDSSMTEAERILNRIIEGDSDIDLSEDEGPVREHETGEGESSDEEDPDEVDQDAEPDEVCRLPLWAKTNMFMPVLEECRITPDDTVLSRRDWSPMQYFQQYIDEQLIQDLSVFTNQRMVQDSGYSLNTTPEEIKTFLGISVYMACLGYPRIKIYWAAKTRVPIITDSMTQDRFYKIRSSLKVVNDLDVPEDEKKKDLLWKVRPLLKRVLQGCFILPRPAKVCIYEQMVSFTGRCPVRQYVPGKPNPTGLKVFVLATPSGLVLDFENTFVQDQQMGIGANAVLRLTETVPRGTLVYFDWYFTTIKLLEGLLERGLPATGTIQKNRIPKECHFTADKVLSKKGRGSSKMIVRRPHEIALTKWVDNKPVVMVSTVHGIEPQDTCSRWSKKEKKYNSNMGGVDMCERMLSFYRMSGRTKNQALQRPAKKTSQYLEFKLLLAEELISQAQACQRDETDSSDEEFSPEIKKRKPHPDESIRKYGAIHLPQMLNIPNASRCRMPGCKSKTFVRCIKCNMFLCVSKKSECFMKYHQESNV</sequence>
<organism evidence="3 4">
    <name type="scientific">Seriola dumerili</name>
    <name type="common">Greater amberjack</name>
    <name type="synonym">Caranx dumerili</name>
    <dbReference type="NCBI Taxonomy" id="41447"/>
    <lineage>
        <taxon>Eukaryota</taxon>
        <taxon>Metazoa</taxon>
        <taxon>Chordata</taxon>
        <taxon>Craniata</taxon>
        <taxon>Vertebrata</taxon>
        <taxon>Euteleostomi</taxon>
        <taxon>Actinopterygii</taxon>
        <taxon>Neopterygii</taxon>
        <taxon>Teleostei</taxon>
        <taxon>Neoteleostei</taxon>
        <taxon>Acanthomorphata</taxon>
        <taxon>Carangaria</taxon>
        <taxon>Carangiformes</taxon>
        <taxon>Carangidae</taxon>
        <taxon>Seriola</taxon>
    </lineage>
</organism>
<evidence type="ECO:0000313" key="3">
    <source>
        <dbReference type="Ensembl" id="ENSSDUP00000027295.1"/>
    </source>
</evidence>
<evidence type="ECO:0000259" key="2">
    <source>
        <dbReference type="Pfam" id="PF13843"/>
    </source>
</evidence>
<evidence type="ECO:0000256" key="1">
    <source>
        <dbReference type="SAM" id="MobiDB-lite"/>
    </source>
</evidence>
<dbReference type="Ensembl" id="ENSSDUT00000027779.1">
    <property type="protein sequence ID" value="ENSSDUP00000027295.1"/>
    <property type="gene ID" value="ENSSDUG00000019731.1"/>
</dbReference>
<dbReference type="PANTHER" id="PTHR47272">
    <property type="entry name" value="DDE_TNP_1_7 DOMAIN-CONTAINING PROTEIN"/>
    <property type="match status" value="1"/>
</dbReference>
<keyword evidence="4" id="KW-1185">Reference proteome</keyword>
<dbReference type="GeneTree" id="ENSGT00940000166049"/>